<name>Q22TE6_TETTS</name>
<feature type="domain" description="RNase NYN" evidence="3">
    <location>
        <begin position="814"/>
        <end position="983"/>
    </location>
</feature>
<dbReference type="PANTHER" id="PTHR15696">
    <property type="entry name" value="SMG-7 SUPPRESSOR WITH MORPHOLOGICAL EFFECT ON GENITALIA PROTEIN 7"/>
    <property type="match status" value="1"/>
</dbReference>
<dbReference type="OMA" id="FNDWAKH"/>
<dbReference type="InterPro" id="IPR021869">
    <property type="entry name" value="RNase_Zc3h12_NYN"/>
</dbReference>
<feature type="compositionally biased region" description="Polar residues" evidence="1">
    <location>
        <begin position="241"/>
        <end position="250"/>
    </location>
</feature>
<dbReference type="InterPro" id="IPR045153">
    <property type="entry name" value="Est1/Ebs1-like"/>
</dbReference>
<dbReference type="GO" id="GO:0000184">
    <property type="term" value="P:nuclear-transcribed mRNA catabolic process, nonsense-mediated decay"/>
    <property type="evidence" value="ECO:0007669"/>
    <property type="project" value="TreeGrafter"/>
</dbReference>
<dbReference type="eggNOG" id="KOG3777">
    <property type="taxonomic scope" value="Eukaryota"/>
</dbReference>
<dbReference type="InterPro" id="IPR018834">
    <property type="entry name" value="DNA/RNA-bd_Est1-type"/>
</dbReference>
<dbReference type="GO" id="GO:0042162">
    <property type="term" value="F:telomeric DNA binding"/>
    <property type="evidence" value="ECO:0007669"/>
    <property type="project" value="TreeGrafter"/>
</dbReference>
<dbReference type="SUPFAM" id="SSF48452">
    <property type="entry name" value="TPR-like"/>
    <property type="match status" value="1"/>
</dbReference>
<dbReference type="InterPro" id="IPR011990">
    <property type="entry name" value="TPR-like_helical_dom_sf"/>
</dbReference>
<dbReference type="Gene3D" id="3.40.50.11980">
    <property type="match status" value="1"/>
</dbReference>
<dbReference type="InParanoid" id="Q22TE6"/>
<gene>
    <name evidence="4" type="ORF">TTHERM_00171790</name>
</gene>
<feature type="region of interest" description="Disordered" evidence="1">
    <location>
        <begin position="231"/>
        <end position="263"/>
    </location>
</feature>
<evidence type="ECO:0000259" key="2">
    <source>
        <dbReference type="Pfam" id="PF10373"/>
    </source>
</evidence>
<dbReference type="AlphaFoldDB" id="Q22TE6"/>
<accession>Q22TE6</accession>
<evidence type="ECO:0000259" key="3">
    <source>
        <dbReference type="Pfam" id="PF11977"/>
    </source>
</evidence>
<protein>
    <submittedName>
        <fullName evidence="4">Est1 DNA/RNA-binding domain protein</fullName>
    </submittedName>
</protein>
<dbReference type="Pfam" id="PF10373">
    <property type="entry name" value="EST1_DNA_bind"/>
    <property type="match status" value="1"/>
</dbReference>
<proteinExistence type="predicted"/>
<evidence type="ECO:0000256" key="1">
    <source>
        <dbReference type="SAM" id="MobiDB-lite"/>
    </source>
</evidence>
<sequence>MEQRFKYNGRGQKPSSNQSNQGYNNNNNNSNNNNNGSQIQFKDREREEEEHYYQAQNKRRQQKVYQEYETKQVNQDNGNNHQAQKNNQKNQQRDQNKNNNSNNDNRNQNNGQRQNGKQNDFYPRNQFRQVNDDYDDDEDDDSSFNNSRNSKKKNTNRNNNQNRQQKQYDSSDDDYSDGRRRNKREKKIDPNGHNPNANVDQQYDRSKIEHYFNSKDIKFSKDKRFNIYHQRDDEYFHNSKNRNGQNKFEGSSSNSNHHNNQKNNEEFDIDSIVDQVDFQVNLDDIFKETNMEEYEWNNLYQLFKLSEKKNSLFFTMQSENQVIFDKQEMETEIFKLFQQLARVLILSDLETASEKKIDQRLWDIYKKKIEYSKKFKLVSTNIQDQLHIFDSKIQFLRGLLKDVIEKYKSELCSEIKQKNQKRRIIANLCCYFGELIELKEKVSRTQTAPNIKNMHFAAGQYMKAISIYPFCGKFFLVLATLSYMSDDQFSAIYWCIRALCSQQSYPCKENLQEFLEINRQKCYQFMQEHNSYGKIDKRDTFKLFILHFLSFVNIVLTKIGIENMQIHAPMFEYLQQHLQLLQQQIQSQQEVSLKDQTTLLTYVIMMVVFSLSKFQEYIKLKEGQVLDVKILENDNLASNCLKYTYGILNMILELYVNYDVPYFTDLVIPIICYFISYQAVSDYLFTKFSHFQTLFNKILQKTKQRFAEFEKHKPKSYYETLCDNYLCDTEIQMIGYTPFNHYFENNKDKFKILEDDSLQYPLKLFIILDKLPKIESFKILEEDEQVDSNKQDQEDFFFLKTTPQKESSAQQDSKQLIIIDGMNVAIRYGQSTFCAKGLQIVVDFWLNHQAEVLVFLPDFCFSADQIEKKRQKFQKEKIPEKFKTLPDEVETLIKLRDQGYATGIPNQSYDDSYMIDYARKKNAFIMTNDRYNDHIQNYKNDPKQMEIVKQWIRNNCMSFTFVKDELQPDPDFIQKRTKISLEKPYQ</sequence>
<feature type="compositionally biased region" description="Low complexity" evidence="1">
    <location>
        <begin position="15"/>
        <end position="38"/>
    </location>
</feature>
<feature type="compositionally biased region" description="Low complexity" evidence="1">
    <location>
        <begin position="76"/>
        <end position="90"/>
    </location>
</feature>
<feature type="compositionally biased region" description="Low complexity" evidence="1">
    <location>
        <begin position="156"/>
        <end position="165"/>
    </location>
</feature>
<dbReference type="RefSeq" id="XP_001008737.2">
    <property type="nucleotide sequence ID" value="XM_001008737.3"/>
</dbReference>
<dbReference type="GeneID" id="7827002"/>
<dbReference type="HOGENOM" id="CLU_302594_0_0_1"/>
<feature type="compositionally biased region" description="Basic and acidic residues" evidence="1">
    <location>
        <begin position="41"/>
        <end position="52"/>
    </location>
</feature>
<reference evidence="5" key="1">
    <citation type="journal article" date="2006" name="PLoS Biol.">
        <title>Macronuclear genome sequence of the ciliate Tetrahymena thermophila, a model eukaryote.</title>
        <authorList>
            <person name="Eisen J.A."/>
            <person name="Coyne R.S."/>
            <person name="Wu M."/>
            <person name="Wu D."/>
            <person name="Thiagarajan M."/>
            <person name="Wortman J.R."/>
            <person name="Badger J.H."/>
            <person name="Ren Q."/>
            <person name="Amedeo P."/>
            <person name="Jones K.M."/>
            <person name="Tallon L.J."/>
            <person name="Delcher A.L."/>
            <person name="Salzberg S.L."/>
            <person name="Silva J.C."/>
            <person name="Haas B.J."/>
            <person name="Majoros W.H."/>
            <person name="Farzad M."/>
            <person name="Carlton J.M."/>
            <person name="Smith R.K. Jr."/>
            <person name="Garg J."/>
            <person name="Pearlman R.E."/>
            <person name="Karrer K.M."/>
            <person name="Sun L."/>
            <person name="Manning G."/>
            <person name="Elde N.C."/>
            <person name="Turkewitz A.P."/>
            <person name="Asai D.J."/>
            <person name="Wilkes D.E."/>
            <person name="Wang Y."/>
            <person name="Cai H."/>
            <person name="Collins K."/>
            <person name="Stewart B.A."/>
            <person name="Lee S.R."/>
            <person name="Wilamowska K."/>
            <person name="Weinberg Z."/>
            <person name="Ruzzo W.L."/>
            <person name="Wloga D."/>
            <person name="Gaertig J."/>
            <person name="Frankel J."/>
            <person name="Tsao C.-C."/>
            <person name="Gorovsky M.A."/>
            <person name="Keeling P.J."/>
            <person name="Waller R.F."/>
            <person name="Patron N.J."/>
            <person name="Cherry J.M."/>
            <person name="Stover N.A."/>
            <person name="Krieger C.J."/>
            <person name="del Toro C."/>
            <person name="Ryder H.F."/>
            <person name="Williamson S.C."/>
            <person name="Barbeau R.A."/>
            <person name="Hamilton E.P."/>
            <person name="Orias E."/>
        </authorList>
    </citation>
    <scope>NUCLEOTIDE SEQUENCE [LARGE SCALE GENOMIC DNA]</scope>
    <source>
        <strain evidence="5">SB210</strain>
    </source>
</reference>
<dbReference type="Pfam" id="PF11977">
    <property type="entry name" value="RNase_Zc3h12a"/>
    <property type="match status" value="1"/>
</dbReference>
<evidence type="ECO:0000313" key="5">
    <source>
        <dbReference type="Proteomes" id="UP000009168"/>
    </source>
</evidence>
<feature type="compositionally biased region" description="Acidic residues" evidence="1">
    <location>
        <begin position="132"/>
        <end position="142"/>
    </location>
</feature>
<dbReference type="PANTHER" id="PTHR15696:SF0">
    <property type="entry name" value="TELOMERASE-BINDING PROTEIN EST1A"/>
    <property type="match status" value="1"/>
</dbReference>
<dbReference type="Gene3D" id="1.25.40.10">
    <property type="entry name" value="Tetratricopeptide repeat domain"/>
    <property type="match status" value="1"/>
</dbReference>
<dbReference type="GO" id="GO:0070034">
    <property type="term" value="F:telomerase RNA binding"/>
    <property type="evidence" value="ECO:0007669"/>
    <property type="project" value="TreeGrafter"/>
</dbReference>
<dbReference type="GO" id="GO:0005697">
    <property type="term" value="C:telomerase holoenzyme complex"/>
    <property type="evidence" value="ECO:0007669"/>
    <property type="project" value="TreeGrafter"/>
</dbReference>
<dbReference type="KEGG" id="tet:TTHERM_00171790"/>
<evidence type="ECO:0000313" key="4">
    <source>
        <dbReference type="EMBL" id="EAR88492.2"/>
    </source>
</evidence>
<dbReference type="EMBL" id="GG662840">
    <property type="protein sequence ID" value="EAR88492.2"/>
    <property type="molecule type" value="Genomic_DNA"/>
</dbReference>
<organism evidence="4 5">
    <name type="scientific">Tetrahymena thermophila (strain SB210)</name>
    <dbReference type="NCBI Taxonomy" id="312017"/>
    <lineage>
        <taxon>Eukaryota</taxon>
        <taxon>Sar</taxon>
        <taxon>Alveolata</taxon>
        <taxon>Ciliophora</taxon>
        <taxon>Intramacronucleata</taxon>
        <taxon>Oligohymenophorea</taxon>
        <taxon>Hymenostomatida</taxon>
        <taxon>Tetrahymenina</taxon>
        <taxon>Tetrahymenidae</taxon>
        <taxon>Tetrahymena</taxon>
    </lineage>
</organism>
<keyword evidence="5" id="KW-1185">Reference proteome</keyword>
<feature type="domain" description="DNA/RNA-binding" evidence="2">
    <location>
        <begin position="459"/>
        <end position="742"/>
    </location>
</feature>
<dbReference type="OrthoDB" id="289799at2759"/>
<feature type="compositionally biased region" description="Low complexity" evidence="1">
    <location>
        <begin position="97"/>
        <end position="120"/>
    </location>
</feature>
<dbReference type="Proteomes" id="UP000009168">
    <property type="component" value="Unassembled WGS sequence"/>
</dbReference>
<feature type="region of interest" description="Disordered" evidence="1">
    <location>
        <begin position="1"/>
        <end position="204"/>
    </location>
</feature>